<keyword evidence="2" id="KW-1003">Cell membrane</keyword>
<dbReference type="Gene3D" id="1.20.950.20">
    <property type="entry name" value="Transmembrane di-heme cytochromes, Chain C"/>
    <property type="match status" value="1"/>
</dbReference>
<keyword evidence="5 6" id="KW-0472">Membrane</keyword>
<accession>A0A972F871</accession>
<dbReference type="InterPro" id="IPR016174">
    <property type="entry name" value="Di-haem_cyt_TM"/>
</dbReference>
<dbReference type="GO" id="GO:0020037">
    <property type="term" value="F:heme binding"/>
    <property type="evidence" value="ECO:0007669"/>
    <property type="project" value="TreeGrafter"/>
</dbReference>
<comment type="subcellular location">
    <subcellularLocation>
        <location evidence="1">Cell membrane</location>
        <topology evidence="1">Multi-pass membrane protein</topology>
    </subcellularLocation>
</comment>
<dbReference type="EMBL" id="WTVM01000073">
    <property type="protein sequence ID" value="NMG03776.1"/>
    <property type="molecule type" value="Genomic_DNA"/>
</dbReference>
<dbReference type="InterPro" id="IPR051542">
    <property type="entry name" value="Hydrogenase_cytochrome"/>
</dbReference>
<sequence length="229" mass="25288">MEFRKIRVWDLPTRLFHWLLVVLVAAAMISINLKTNESMIWHGRFGHMIFGLIVFRIVWGIVGSTHARFWNFFPTPGRLMACLRGSWQGLGHNPLGALSVFALLGLIGFQAVTGLFSNDDIVFRGPLAAAVSSSTSNDLSTLHRQMENYIYALIALHVAAVLFYAIFKKNDLIGPMITGNKKVADDKAEPARGGGWIALVIVLAITGFAMWFSNGSWIPAPPPPPDLGW</sequence>
<dbReference type="GO" id="GO:0009055">
    <property type="term" value="F:electron transfer activity"/>
    <property type="evidence" value="ECO:0007669"/>
    <property type="project" value="InterPro"/>
</dbReference>
<dbReference type="PANTHER" id="PTHR30485">
    <property type="entry name" value="NI/FE-HYDROGENASE 1 B-TYPE CYTOCHROME SUBUNIT"/>
    <property type="match status" value="1"/>
</dbReference>
<evidence type="ECO:0000256" key="5">
    <source>
        <dbReference type="ARBA" id="ARBA00023136"/>
    </source>
</evidence>
<dbReference type="Pfam" id="PF01292">
    <property type="entry name" value="Ni_hydr_CYTB"/>
    <property type="match status" value="1"/>
</dbReference>
<evidence type="ECO:0000259" key="7">
    <source>
        <dbReference type="Pfam" id="PF01292"/>
    </source>
</evidence>
<feature type="transmembrane region" description="Helical" evidence="6">
    <location>
        <begin position="45"/>
        <end position="62"/>
    </location>
</feature>
<name>A0A972F871_9RHOO</name>
<keyword evidence="3 6" id="KW-0812">Transmembrane</keyword>
<protein>
    <submittedName>
        <fullName evidence="8">Cytochrome B</fullName>
    </submittedName>
</protein>
<reference evidence="8" key="1">
    <citation type="submission" date="2019-12" db="EMBL/GenBank/DDBJ databases">
        <title>Comparative genomics gives insights into the taxonomy of the Azoarcus-Aromatoleum group and reveals separate origins of nif in the plant-associated Azoarcus and non-plant-associated Aromatoleum sub-groups.</title>
        <authorList>
            <person name="Lafos M."/>
            <person name="Maluk M."/>
            <person name="Batista M."/>
            <person name="Junghare M."/>
            <person name="Carmona M."/>
            <person name="Faoro H."/>
            <person name="Cruz L.M."/>
            <person name="Battistoni F."/>
            <person name="De Souza E."/>
            <person name="Pedrosa F."/>
            <person name="Chen W.-M."/>
            <person name="Poole P.S."/>
            <person name="Dixon R.A."/>
            <person name="James E.K."/>
        </authorList>
    </citation>
    <scope>NUCLEOTIDE SEQUENCE</scope>
    <source>
        <strain evidence="8">NSC3</strain>
    </source>
</reference>
<organism evidence="8 9">
    <name type="scientific">Azoarcus taiwanensis</name>
    <dbReference type="NCBI Taxonomy" id="666964"/>
    <lineage>
        <taxon>Bacteria</taxon>
        <taxon>Pseudomonadati</taxon>
        <taxon>Pseudomonadota</taxon>
        <taxon>Betaproteobacteria</taxon>
        <taxon>Rhodocyclales</taxon>
        <taxon>Zoogloeaceae</taxon>
        <taxon>Azoarcus</taxon>
    </lineage>
</organism>
<proteinExistence type="predicted"/>
<evidence type="ECO:0000256" key="3">
    <source>
        <dbReference type="ARBA" id="ARBA00022692"/>
    </source>
</evidence>
<evidence type="ECO:0000256" key="4">
    <source>
        <dbReference type="ARBA" id="ARBA00022989"/>
    </source>
</evidence>
<comment type="caution">
    <text evidence="8">The sequence shown here is derived from an EMBL/GenBank/DDBJ whole genome shotgun (WGS) entry which is preliminary data.</text>
</comment>
<feature type="transmembrane region" description="Helical" evidence="6">
    <location>
        <begin position="95"/>
        <end position="116"/>
    </location>
</feature>
<feature type="domain" description="Cytochrome b561 bacterial/Ni-hydrogenase" evidence="7">
    <location>
        <begin position="8"/>
        <end position="179"/>
    </location>
</feature>
<feature type="transmembrane region" description="Helical" evidence="6">
    <location>
        <begin position="149"/>
        <end position="167"/>
    </location>
</feature>
<dbReference type="RefSeq" id="WP_168988474.1">
    <property type="nucleotide sequence ID" value="NZ_CAWPHM010000301.1"/>
</dbReference>
<evidence type="ECO:0000256" key="6">
    <source>
        <dbReference type="SAM" id="Phobius"/>
    </source>
</evidence>
<dbReference type="SUPFAM" id="SSF81342">
    <property type="entry name" value="Transmembrane di-heme cytochromes"/>
    <property type="match status" value="1"/>
</dbReference>
<dbReference type="InterPro" id="IPR011577">
    <property type="entry name" value="Cyt_b561_bac/Ni-Hgenase"/>
</dbReference>
<gene>
    <name evidence="8" type="ORF">GPA21_12445</name>
</gene>
<evidence type="ECO:0000256" key="1">
    <source>
        <dbReference type="ARBA" id="ARBA00004651"/>
    </source>
</evidence>
<dbReference type="AlphaFoldDB" id="A0A972F871"/>
<keyword evidence="9" id="KW-1185">Reference proteome</keyword>
<dbReference type="PANTHER" id="PTHR30485:SF2">
    <property type="entry name" value="BLL0597 PROTEIN"/>
    <property type="match status" value="1"/>
</dbReference>
<feature type="transmembrane region" description="Helical" evidence="6">
    <location>
        <begin position="193"/>
        <end position="212"/>
    </location>
</feature>
<feature type="transmembrane region" description="Helical" evidence="6">
    <location>
        <begin position="15"/>
        <end position="33"/>
    </location>
</feature>
<keyword evidence="4 6" id="KW-1133">Transmembrane helix</keyword>
<evidence type="ECO:0000313" key="9">
    <source>
        <dbReference type="Proteomes" id="UP000599523"/>
    </source>
</evidence>
<evidence type="ECO:0000256" key="2">
    <source>
        <dbReference type="ARBA" id="ARBA00022475"/>
    </source>
</evidence>
<dbReference type="GO" id="GO:0005886">
    <property type="term" value="C:plasma membrane"/>
    <property type="evidence" value="ECO:0007669"/>
    <property type="project" value="UniProtKB-SubCell"/>
</dbReference>
<dbReference type="GO" id="GO:0022904">
    <property type="term" value="P:respiratory electron transport chain"/>
    <property type="evidence" value="ECO:0007669"/>
    <property type="project" value="InterPro"/>
</dbReference>
<dbReference type="Proteomes" id="UP000599523">
    <property type="component" value="Unassembled WGS sequence"/>
</dbReference>
<evidence type="ECO:0000313" key="8">
    <source>
        <dbReference type="EMBL" id="NMG03776.1"/>
    </source>
</evidence>